<comment type="caution">
    <text evidence="5">The sequence shown here is derived from an EMBL/GenBank/DDBJ whole genome shotgun (WGS) entry which is preliminary data.</text>
</comment>
<feature type="domain" description="SKP1 component POZ" evidence="4">
    <location>
        <begin position="20"/>
        <end position="79"/>
    </location>
</feature>
<name>A0ABD3JEX2_EUCGL</name>
<dbReference type="GO" id="GO:0009867">
    <property type="term" value="P:jasmonic acid mediated signaling pathway"/>
    <property type="evidence" value="ECO:0007669"/>
    <property type="project" value="UniProtKB-ARBA"/>
</dbReference>
<organism evidence="5 6">
    <name type="scientific">Eucalyptus globulus</name>
    <name type="common">Tasmanian blue gum</name>
    <dbReference type="NCBI Taxonomy" id="34317"/>
    <lineage>
        <taxon>Eukaryota</taxon>
        <taxon>Viridiplantae</taxon>
        <taxon>Streptophyta</taxon>
        <taxon>Embryophyta</taxon>
        <taxon>Tracheophyta</taxon>
        <taxon>Spermatophyta</taxon>
        <taxon>Magnoliopsida</taxon>
        <taxon>eudicotyledons</taxon>
        <taxon>Gunneridae</taxon>
        <taxon>Pentapetalae</taxon>
        <taxon>rosids</taxon>
        <taxon>malvids</taxon>
        <taxon>Myrtales</taxon>
        <taxon>Myrtaceae</taxon>
        <taxon>Myrtoideae</taxon>
        <taxon>Eucalypteae</taxon>
        <taxon>Eucalyptus</taxon>
    </lineage>
</organism>
<dbReference type="SMART" id="SM00512">
    <property type="entry name" value="Skp1"/>
    <property type="match status" value="1"/>
</dbReference>
<evidence type="ECO:0000256" key="1">
    <source>
        <dbReference type="ARBA" id="ARBA00004906"/>
    </source>
</evidence>
<dbReference type="InterPro" id="IPR001232">
    <property type="entry name" value="SKP1-like"/>
</dbReference>
<reference evidence="5 6" key="1">
    <citation type="submission" date="2024-11" db="EMBL/GenBank/DDBJ databases">
        <title>Chromosome-level genome assembly of Eucalyptus globulus Labill. provides insights into its genome evolution.</title>
        <authorList>
            <person name="Li X."/>
        </authorList>
    </citation>
    <scope>NUCLEOTIDE SEQUENCE [LARGE SCALE GENOMIC DNA]</scope>
    <source>
        <strain evidence="5">CL2024</strain>
        <tissue evidence="5">Fresh tender leaves</tissue>
    </source>
</reference>
<dbReference type="SUPFAM" id="SSF54695">
    <property type="entry name" value="POZ domain"/>
    <property type="match status" value="1"/>
</dbReference>
<evidence type="ECO:0000256" key="2">
    <source>
        <dbReference type="ARBA" id="ARBA00009993"/>
    </source>
</evidence>
<dbReference type="PANTHER" id="PTHR11165">
    <property type="entry name" value="SKP1"/>
    <property type="match status" value="1"/>
</dbReference>
<dbReference type="InterPro" id="IPR016897">
    <property type="entry name" value="SKP1"/>
</dbReference>
<dbReference type="InterPro" id="IPR011333">
    <property type="entry name" value="SKP1/BTB/POZ_sf"/>
</dbReference>
<gene>
    <name evidence="5" type="ORF">ACJRO7_034996</name>
</gene>
<sequence length="142" mass="14843">MSSPPSSSSSSTSPPACPKKMITLRSSDGATFEIEEAAALLSKTLESMIGENCAGTPIPLPNIAGKILAGVVEFCSKHAEAGVDAESLRAWDAEFVAVDQATLFDYIQVLNTPLGSSIPLSHSSADECTSLEHCILWLLSSS</sequence>
<evidence type="ECO:0000313" key="5">
    <source>
        <dbReference type="EMBL" id="KAL3722711.1"/>
    </source>
</evidence>
<keyword evidence="6" id="KW-1185">Reference proteome</keyword>
<comment type="similarity">
    <text evidence="2">Belongs to the SKP1 family.</text>
</comment>
<protein>
    <recommendedName>
        <fullName evidence="4">SKP1 component POZ domain-containing protein</fullName>
    </recommendedName>
</protein>
<dbReference type="EMBL" id="JBJKBG010000009">
    <property type="protein sequence ID" value="KAL3722711.1"/>
    <property type="molecule type" value="Genomic_DNA"/>
</dbReference>
<keyword evidence="3" id="KW-0833">Ubl conjugation pathway</keyword>
<evidence type="ECO:0000313" key="6">
    <source>
        <dbReference type="Proteomes" id="UP001634007"/>
    </source>
</evidence>
<dbReference type="Proteomes" id="UP001634007">
    <property type="component" value="Unassembled WGS sequence"/>
</dbReference>
<dbReference type="Gene3D" id="3.30.710.10">
    <property type="entry name" value="Potassium Channel Kv1.1, Chain A"/>
    <property type="match status" value="1"/>
</dbReference>
<dbReference type="InterPro" id="IPR016073">
    <property type="entry name" value="Skp1_comp_POZ"/>
</dbReference>
<evidence type="ECO:0000259" key="4">
    <source>
        <dbReference type="Pfam" id="PF03931"/>
    </source>
</evidence>
<dbReference type="Pfam" id="PF03931">
    <property type="entry name" value="Skp1_POZ"/>
    <property type="match status" value="1"/>
</dbReference>
<proteinExistence type="inferred from homology"/>
<accession>A0ABD3JEX2</accession>
<evidence type="ECO:0000256" key="3">
    <source>
        <dbReference type="ARBA" id="ARBA00022786"/>
    </source>
</evidence>
<dbReference type="AlphaFoldDB" id="A0ABD3JEX2"/>
<comment type="pathway">
    <text evidence="1">Protein modification; protein ubiquitination.</text>
</comment>